<proteinExistence type="predicted"/>
<feature type="transmembrane region" description="Helical" evidence="1">
    <location>
        <begin position="295"/>
        <end position="313"/>
    </location>
</feature>
<feature type="transmembrane region" description="Helical" evidence="1">
    <location>
        <begin position="319"/>
        <end position="341"/>
    </location>
</feature>
<comment type="caution">
    <text evidence="2">The sequence shown here is derived from an EMBL/GenBank/DDBJ whole genome shotgun (WGS) entry which is preliminary data.</text>
</comment>
<keyword evidence="1" id="KW-0812">Transmembrane</keyword>
<feature type="transmembrane region" description="Helical" evidence="1">
    <location>
        <begin position="91"/>
        <end position="112"/>
    </location>
</feature>
<dbReference type="EMBL" id="VTWS01000007">
    <property type="protein sequence ID" value="KAA9347767.1"/>
    <property type="molecule type" value="Genomic_DNA"/>
</dbReference>
<evidence type="ECO:0008006" key="4">
    <source>
        <dbReference type="Google" id="ProtNLM"/>
    </source>
</evidence>
<feature type="transmembrane region" description="Helical" evidence="1">
    <location>
        <begin position="148"/>
        <end position="166"/>
    </location>
</feature>
<organism evidence="2 3">
    <name type="scientific">Larkinella humicola</name>
    <dbReference type="NCBI Taxonomy" id="2607654"/>
    <lineage>
        <taxon>Bacteria</taxon>
        <taxon>Pseudomonadati</taxon>
        <taxon>Bacteroidota</taxon>
        <taxon>Cytophagia</taxon>
        <taxon>Cytophagales</taxon>
        <taxon>Spirosomataceae</taxon>
        <taxon>Larkinella</taxon>
    </lineage>
</organism>
<name>A0A5N1JAI0_9BACT</name>
<evidence type="ECO:0000256" key="1">
    <source>
        <dbReference type="SAM" id="Phobius"/>
    </source>
</evidence>
<reference evidence="2 3" key="1">
    <citation type="submission" date="2019-09" db="EMBL/GenBank/DDBJ databases">
        <title>Genome Sequence of Larkinella sp MA1.</title>
        <authorList>
            <person name="Srinivasan S."/>
        </authorList>
    </citation>
    <scope>NUCLEOTIDE SEQUENCE [LARGE SCALE GENOMIC DNA]</scope>
    <source>
        <strain evidence="2 3">MA1</strain>
    </source>
</reference>
<evidence type="ECO:0000313" key="3">
    <source>
        <dbReference type="Proteomes" id="UP000326344"/>
    </source>
</evidence>
<keyword evidence="1" id="KW-0472">Membrane</keyword>
<feature type="transmembrane region" description="Helical" evidence="1">
    <location>
        <begin position="124"/>
        <end position="142"/>
    </location>
</feature>
<feature type="transmembrane region" description="Helical" evidence="1">
    <location>
        <begin position="173"/>
        <end position="190"/>
    </location>
</feature>
<keyword evidence="3" id="KW-1185">Reference proteome</keyword>
<evidence type="ECO:0000313" key="2">
    <source>
        <dbReference type="EMBL" id="KAA9347767.1"/>
    </source>
</evidence>
<keyword evidence="1" id="KW-1133">Transmembrane helix</keyword>
<gene>
    <name evidence="2" type="ORF">F0P93_24355</name>
</gene>
<feature type="transmembrane region" description="Helical" evidence="1">
    <location>
        <begin position="58"/>
        <end position="79"/>
    </location>
</feature>
<accession>A0A5N1JAI0</accession>
<feature type="transmembrane region" description="Helical" evidence="1">
    <location>
        <begin position="196"/>
        <end position="215"/>
    </location>
</feature>
<dbReference type="RefSeq" id="WP_150880348.1">
    <property type="nucleotide sequence ID" value="NZ_VTWS01000007.1"/>
</dbReference>
<dbReference type="AlphaFoldDB" id="A0A5N1JAI0"/>
<feature type="transmembrane region" description="Helical" evidence="1">
    <location>
        <begin position="227"/>
        <end position="247"/>
    </location>
</feature>
<dbReference type="Proteomes" id="UP000326344">
    <property type="component" value="Unassembled WGS sequence"/>
</dbReference>
<sequence length="399" mass="45210">MRIHSTPLAKMKAYNENWVRNKHITEQAAHWQRQGLFDEAKMRQIREKFPVGFHESNGFIEIGLFVFSIVAVSGGYFLLATLLSKLFEVNLFYHFFNIGFGVAIGFLANHLINSRNHYRAGTDNALIIAAVALVIVGVIGLFPDNLPLWQYCVIGLPLVLFGVWYYSDLLLTLAAFVILAVALFDFILEFSFGKQLLPFVLMGVSAGLYVLARLYEDRDEMVYWRDNLILLEWLSLSLLLISCNYYAVRELNYWMMDRRPAEAPEIAWAGLFWTLTIAVPIALFYLGFRQKERPLLIMSAIGWGLALATWRYFHPLFSLEVYLAVNGLSLILIAVFLIRYLRVPQAGFTDRPDEDSPNQFLINAELLASVQATSGHLGSKDDMRFGGGDFGGGGSGERY</sequence>
<protein>
    <recommendedName>
        <fullName evidence="4">Membrane protein DUF2157</fullName>
    </recommendedName>
</protein>
<feature type="transmembrane region" description="Helical" evidence="1">
    <location>
        <begin position="267"/>
        <end position="288"/>
    </location>
</feature>